<name>A0AAN7UM96_9PEZI</name>
<dbReference type="Proteomes" id="UP001305414">
    <property type="component" value="Unassembled WGS sequence"/>
</dbReference>
<accession>A0AAN7UM96</accession>
<gene>
    <name evidence="1" type="ORF">RRF57_004711</name>
</gene>
<sequence>MTDHPSIELQSLVPPSVDRNTAPPIVKAHLEVLIYEVITATKILLSRPPEVLAQTWAKLSINIRGSNTCELIVVRLREDYKPPNSHAAREAWQACFRVLRRTFGPQFCFSFQVGRTKHRNWCFPKVIWLRGILRYSIWKAYNPWDRCRLEHWITETRKAYKERSEFTPPRFMN</sequence>
<comment type="caution">
    <text evidence="1">The sequence shown here is derived from an EMBL/GenBank/DDBJ whole genome shotgun (WGS) entry which is preliminary data.</text>
</comment>
<dbReference type="AlphaFoldDB" id="A0AAN7UM96"/>
<organism evidence="1 2">
    <name type="scientific">Xylaria bambusicola</name>
    <dbReference type="NCBI Taxonomy" id="326684"/>
    <lineage>
        <taxon>Eukaryota</taxon>
        <taxon>Fungi</taxon>
        <taxon>Dikarya</taxon>
        <taxon>Ascomycota</taxon>
        <taxon>Pezizomycotina</taxon>
        <taxon>Sordariomycetes</taxon>
        <taxon>Xylariomycetidae</taxon>
        <taxon>Xylariales</taxon>
        <taxon>Xylariaceae</taxon>
        <taxon>Xylaria</taxon>
    </lineage>
</organism>
<reference evidence="1 2" key="1">
    <citation type="submission" date="2023-10" db="EMBL/GenBank/DDBJ databases">
        <title>Draft genome sequence of Xylaria bambusicola isolate GMP-LS, the root and basal stem rot pathogen of sugarcane in Indonesia.</title>
        <authorList>
            <person name="Selvaraj P."/>
            <person name="Muralishankar V."/>
            <person name="Muruganantham S."/>
            <person name="Sp S."/>
            <person name="Haryani S."/>
            <person name="Lau K.J.X."/>
            <person name="Naqvi N.I."/>
        </authorList>
    </citation>
    <scope>NUCLEOTIDE SEQUENCE [LARGE SCALE GENOMIC DNA]</scope>
    <source>
        <strain evidence="1">GMP-LS</strain>
    </source>
</reference>
<proteinExistence type="predicted"/>
<protein>
    <submittedName>
        <fullName evidence="1">Uncharacterized protein</fullName>
    </submittedName>
</protein>
<evidence type="ECO:0000313" key="1">
    <source>
        <dbReference type="EMBL" id="KAK5628996.1"/>
    </source>
</evidence>
<keyword evidence="2" id="KW-1185">Reference proteome</keyword>
<evidence type="ECO:0000313" key="2">
    <source>
        <dbReference type="Proteomes" id="UP001305414"/>
    </source>
</evidence>
<dbReference type="EMBL" id="JAWHQM010000010">
    <property type="protein sequence ID" value="KAK5628996.1"/>
    <property type="molecule type" value="Genomic_DNA"/>
</dbReference>